<gene>
    <name evidence="1" type="ORF">ACFSJ0_58590</name>
</gene>
<keyword evidence="1" id="KW-0540">Nuclease</keyword>
<evidence type="ECO:0000313" key="2">
    <source>
        <dbReference type="Proteomes" id="UP001597097"/>
    </source>
</evidence>
<dbReference type="Pfam" id="PF02945">
    <property type="entry name" value="Endonuclease_7"/>
    <property type="match status" value="1"/>
</dbReference>
<keyword evidence="2" id="KW-1185">Reference proteome</keyword>
<name>A0ABW4GVZ7_9ACTN</name>
<comment type="caution">
    <text evidence="1">The sequence shown here is derived from an EMBL/GenBank/DDBJ whole genome shotgun (WGS) entry which is preliminary data.</text>
</comment>
<sequence length="165" mass="18116">MIRTLPGHANCHHKHYGLSCATYEQMLQESGQRCEICGTAPQGNTSGKLFIDHENALGTWAVRGLLCHRCNSLNANRPGWNVTAPEGSDRYLANPWFHRRLAELGISADAPAEPPPGALVSDSLGRTWSYSRGSWHTKRSRIRGSAWADLVDQFGPIGLTITLPV</sequence>
<dbReference type="RefSeq" id="WP_219536651.1">
    <property type="nucleotide sequence ID" value="NZ_JAHKRM010000031.1"/>
</dbReference>
<keyword evidence="1" id="KW-0255">Endonuclease</keyword>
<dbReference type="Proteomes" id="UP001597097">
    <property type="component" value="Unassembled WGS sequence"/>
</dbReference>
<reference evidence="2" key="1">
    <citation type="journal article" date="2019" name="Int. J. Syst. Evol. Microbiol.">
        <title>The Global Catalogue of Microorganisms (GCM) 10K type strain sequencing project: providing services to taxonomists for standard genome sequencing and annotation.</title>
        <authorList>
            <consortium name="The Broad Institute Genomics Platform"/>
            <consortium name="The Broad Institute Genome Sequencing Center for Infectious Disease"/>
            <person name="Wu L."/>
            <person name="Ma J."/>
        </authorList>
    </citation>
    <scope>NUCLEOTIDE SEQUENCE [LARGE SCALE GENOMIC DNA]</scope>
    <source>
        <strain evidence="2">CGMCC 1.15399</strain>
    </source>
</reference>
<evidence type="ECO:0000313" key="1">
    <source>
        <dbReference type="EMBL" id="MFD1546942.1"/>
    </source>
</evidence>
<proteinExistence type="predicted"/>
<dbReference type="EMBL" id="JBHUCM010000070">
    <property type="protein sequence ID" value="MFD1546942.1"/>
    <property type="molecule type" value="Genomic_DNA"/>
</dbReference>
<accession>A0ABW4GVZ7</accession>
<keyword evidence="1" id="KW-0378">Hydrolase</keyword>
<dbReference type="GO" id="GO:0004519">
    <property type="term" value="F:endonuclease activity"/>
    <property type="evidence" value="ECO:0007669"/>
    <property type="project" value="UniProtKB-KW"/>
</dbReference>
<dbReference type="InterPro" id="IPR004211">
    <property type="entry name" value="Endonuclease_7"/>
</dbReference>
<organism evidence="1 2">
    <name type="scientific">Nonomuraea guangzhouensis</name>
    <dbReference type="NCBI Taxonomy" id="1291555"/>
    <lineage>
        <taxon>Bacteria</taxon>
        <taxon>Bacillati</taxon>
        <taxon>Actinomycetota</taxon>
        <taxon>Actinomycetes</taxon>
        <taxon>Streptosporangiales</taxon>
        <taxon>Streptosporangiaceae</taxon>
        <taxon>Nonomuraea</taxon>
    </lineage>
</organism>
<protein>
    <submittedName>
        <fullName evidence="1">Endonuclease domain-containing protein</fullName>
    </submittedName>
</protein>